<dbReference type="PANTHER" id="PTHR43464:SF19">
    <property type="entry name" value="UBIQUINONE BIOSYNTHESIS O-METHYLTRANSFERASE, MITOCHONDRIAL"/>
    <property type="match status" value="1"/>
</dbReference>
<evidence type="ECO:0000259" key="4">
    <source>
        <dbReference type="Pfam" id="PF13649"/>
    </source>
</evidence>
<dbReference type="CDD" id="cd02440">
    <property type="entry name" value="AdoMet_MTases"/>
    <property type="match status" value="1"/>
</dbReference>
<reference evidence="5 6" key="1">
    <citation type="submission" date="2018-08" db="EMBL/GenBank/DDBJ databases">
        <title>Whole genome sequence analysis of Dermacoccus abyssi bacteria isolated from Deep Mariana trench Micromonospora spp reveals genes involved in the environmental adaptation and production of secondary metabolites.</title>
        <authorList>
            <person name="Abdel-Mageed W.M."/>
            <person name="Lehri B."/>
            <person name="Nouioui I."/>
            <person name="Goodfellow I."/>
            <person name="Jaspars M."/>
            <person name="Karlyshev A."/>
        </authorList>
    </citation>
    <scope>NUCLEOTIDE SEQUENCE [LARGE SCALE GENOMIC DNA]</scope>
    <source>
        <strain evidence="5 6">MT1.1</strain>
    </source>
</reference>
<accession>A0A417Z2D1</accession>
<organism evidence="5 6">
    <name type="scientific">Dermacoccus abyssi</name>
    <dbReference type="NCBI Taxonomy" id="322596"/>
    <lineage>
        <taxon>Bacteria</taxon>
        <taxon>Bacillati</taxon>
        <taxon>Actinomycetota</taxon>
        <taxon>Actinomycetes</taxon>
        <taxon>Micrococcales</taxon>
        <taxon>Dermacoccaceae</taxon>
        <taxon>Dermacoccus</taxon>
    </lineage>
</organism>
<evidence type="ECO:0000256" key="2">
    <source>
        <dbReference type="ARBA" id="ARBA00022679"/>
    </source>
</evidence>
<dbReference type="PANTHER" id="PTHR43464">
    <property type="entry name" value="METHYLTRANSFERASE"/>
    <property type="match status" value="1"/>
</dbReference>
<dbReference type="GO" id="GO:0032259">
    <property type="term" value="P:methylation"/>
    <property type="evidence" value="ECO:0007669"/>
    <property type="project" value="UniProtKB-KW"/>
</dbReference>
<dbReference type="Pfam" id="PF13649">
    <property type="entry name" value="Methyltransf_25"/>
    <property type="match status" value="1"/>
</dbReference>
<evidence type="ECO:0000256" key="1">
    <source>
        <dbReference type="ARBA" id="ARBA00022603"/>
    </source>
</evidence>
<feature type="domain" description="Methyltransferase" evidence="4">
    <location>
        <begin position="36"/>
        <end position="130"/>
    </location>
</feature>
<evidence type="ECO:0000313" key="5">
    <source>
        <dbReference type="EMBL" id="RHW44239.1"/>
    </source>
</evidence>
<sequence length="247" mass="27891">MTREWNAKVYDELPLPHVAWGKRTIERLNLAGTERVLDAGCGTGRDAEELLRRFPDVELVCTDGSSQMVEQARERFADRPAERASFHVRDLEQPLDLEGSFDAVMSVACFHWIADQDALFANLAEVMRPGARLASDSGGEGKIAIVEAAIFRVRGVPNEPKSFVGPQETKERLERHGFDVERVELRPSPVRIDDPATMERYLATICLGEYLDGMTDDEAREFTRAVREAMSEPVLDYVRLEIDALRR</sequence>
<dbReference type="AlphaFoldDB" id="A0A417Z2D1"/>
<keyword evidence="2 5" id="KW-0808">Transferase</keyword>
<name>A0A417Z2D1_9MICO</name>
<dbReference type="Proteomes" id="UP000285376">
    <property type="component" value="Unassembled WGS sequence"/>
</dbReference>
<keyword evidence="1 5" id="KW-0489">Methyltransferase</keyword>
<evidence type="ECO:0000256" key="3">
    <source>
        <dbReference type="ARBA" id="ARBA00022691"/>
    </source>
</evidence>
<protein>
    <submittedName>
        <fullName evidence="5">Class I SAM-dependent methyltransferase</fullName>
    </submittedName>
</protein>
<dbReference type="InterPro" id="IPR041698">
    <property type="entry name" value="Methyltransf_25"/>
</dbReference>
<dbReference type="EMBL" id="QWLM01000019">
    <property type="protein sequence ID" value="RHW44239.1"/>
    <property type="molecule type" value="Genomic_DNA"/>
</dbReference>
<dbReference type="SUPFAM" id="SSF53335">
    <property type="entry name" value="S-adenosyl-L-methionine-dependent methyltransferases"/>
    <property type="match status" value="1"/>
</dbReference>
<dbReference type="RefSeq" id="WP_118914701.1">
    <property type="nucleotide sequence ID" value="NZ_CBCRVH010000019.1"/>
</dbReference>
<dbReference type="InterPro" id="IPR029063">
    <property type="entry name" value="SAM-dependent_MTases_sf"/>
</dbReference>
<gene>
    <name evidence="5" type="ORF">D1832_13270</name>
</gene>
<dbReference type="Gene3D" id="3.40.50.150">
    <property type="entry name" value="Vaccinia Virus protein VP39"/>
    <property type="match status" value="1"/>
</dbReference>
<comment type="caution">
    <text evidence="5">The sequence shown here is derived from an EMBL/GenBank/DDBJ whole genome shotgun (WGS) entry which is preliminary data.</text>
</comment>
<evidence type="ECO:0000313" key="6">
    <source>
        <dbReference type="Proteomes" id="UP000285376"/>
    </source>
</evidence>
<proteinExistence type="predicted"/>
<dbReference type="GO" id="GO:0008168">
    <property type="term" value="F:methyltransferase activity"/>
    <property type="evidence" value="ECO:0007669"/>
    <property type="project" value="UniProtKB-KW"/>
</dbReference>
<keyword evidence="3" id="KW-0949">S-adenosyl-L-methionine</keyword>